<dbReference type="Proteomes" id="UP000245216">
    <property type="component" value="Unassembled WGS sequence"/>
</dbReference>
<reference evidence="5 7" key="3">
    <citation type="submission" date="2022-05" db="EMBL/GenBank/DDBJ databases">
        <title>Complete sequence of strain NY11312.</title>
        <authorList>
            <person name="Zhou D."/>
        </authorList>
    </citation>
    <scope>NUCLEOTIDE SEQUENCE [LARGE SCALE GENOMIC DNA]</scope>
    <source>
        <strain evidence="5 7">NY11312</strain>
    </source>
</reference>
<dbReference type="OrthoDB" id="9802676at2"/>
<evidence type="ECO:0000259" key="3">
    <source>
        <dbReference type="PROSITE" id="PS51747"/>
    </source>
</evidence>
<gene>
    <name evidence="4" type="ORF">DF183_08935</name>
    <name evidence="5" type="ORF">M2J83_03475</name>
</gene>
<dbReference type="InterPro" id="IPR016192">
    <property type="entry name" value="APOBEC/CMP_deaminase_Zn-bd"/>
</dbReference>
<evidence type="ECO:0000256" key="1">
    <source>
        <dbReference type="ARBA" id="ARBA00022723"/>
    </source>
</evidence>
<keyword evidence="1" id="KW-0479">Metal-binding</keyword>
<dbReference type="SUPFAM" id="SSF53927">
    <property type="entry name" value="Cytidine deaminase-like"/>
    <property type="match status" value="1"/>
</dbReference>
<dbReference type="STRING" id="511.UZ73_07960"/>
<dbReference type="PROSITE" id="PS51747">
    <property type="entry name" value="CYT_DCMP_DEAMINASES_2"/>
    <property type="match status" value="1"/>
</dbReference>
<evidence type="ECO:0000313" key="5">
    <source>
        <dbReference type="EMBL" id="WBM38902.1"/>
    </source>
</evidence>
<reference evidence="4 6" key="1">
    <citation type="submission" date="2018-05" db="EMBL/GenBank/DDBJ databases">
        <title>Genome Sequence of an Efficient Indole-Degrading Bacterium, Alcaligenes sp.YBY.</title>
        <authorList>
            <person name="Yang B."/>
        </authorList>
    </citation>
    <scope>NUCLEOTIDE SEQUENCE [LARGE SCALE GENOMIC DNA]</scope>
    <source>
        <strain evidence="4 6">YBY</strain>
    </source>
</reference>
<name>A0A0M7BHW1_ALCFA</name>
<dbReference type="PROSITE" id="PS00903">
    <property type="entry name" value="CYT_DCMP_DEAMINASES_1"/>
    <property type="match status" value="1"/>
</dbReference>
<dbReference type="EMBL" id="CP096916">
    <property type="protein sequence ID" value="WBM38902.1"/>
    <property type="molecule type" value="Genomic_DNA"/>
</dbReference>
<dbReference type="EMBL" id="QEXO01000002">
    <property type="protein sequence ID" value="PWE14812.1"/>
    <property type="molecule type" value="Genomic_DNA"/>
</dbReference>
<organism evidence="4 6">
    <name type="scientific">Alcaligenes faecalis</name>
    <dbReference type="NCBI Taxonomy" id="511"/>
    <lineage>
        <taxon>Bacteria</taxon>
        <taxon>Pseudomonadati</taxon>
        <taxon>Pseudomonadota</taxon>
        <taxon>Betaproteobacteria</taxon>
        <taxon>Burkholderiales</taxon>
        <taxon>Alcaligenaceae</taxon>
        <taxon>Alcaligenes</taxon>
    </lineage>
</organism>
<protein>
    <submittedName>
        <fullName evidence="4">Nucleoside deaminase</fullName>
    </submittedName>
</protein>
<dbReference type="GO" id="GO:0047974">
    <property type="term" value="F:guanosine deaminase activity"/>
    <property type="evidence" value="ECO:0007669"/>
    <property type="project" value="TreeGrafter"/>
</dbReference>
<evidence type="ECO:0000313" key="4">
    <source>
        <dbReference type="EMBL" id="PWE14812.1"/>
    </source>
</evidence>
<evidence type="ECO:0000313" key="6">
    <source>
        <dbReference type="Proteomes" id="UP000245216"/>
    </source>
</evidence>
<dbReference type="CDD" id="cd01285">
    <property type="entry name" value="nucleoside_deaminase"/>
    <property type="match status" value="1"/>
</dbReference>
<dbReference type="PANTHER" id="PTHR11079:SF161">
    <property type="entry name" value="CMP_DCMP-TYPE DEAMINASE DOMAIN-CONTAINING PROTEIN"/>
    <property type="match status" value="1"/>
</dbReference>
<dbReference type="KEGG" id="afa:UZ73_07960"/>
<accession>A0A0S2JQC1</accession>
<keyword evidence="2" id="KW-0862">Zinc</keyword>
<dbReference type="PANTHER" id="PTHR11079">
    <property type="entry name" value="CYTOSINE DEAMINASE FAMILY MEMBER"/>
    <property type="match status" value="1"/>
</dbReference>
<sequence>MNDKHYLLRSIQIAEENVARGGQPFGAVLVRDGQVLAEGVNETYIAHDPTAHAEIQALRTASQNVKSSSHAGSTMYASGIPCPMCMAAMIASGVERVVYCADDEEGEPFGWSTESFYKKMQQDFGKQGVKMEHLPLPEKRKVYEAWQARFGNGSKQD</sequence>
<dbReference type="InterPro" id="IPR002125">
    <property type="entry name" value="CMP_dCMP_dom"/>
</dbReference>
<dbReference type="InterPro" id="IPR016193">
    <property type="entry name" value="Cytidine_deaminase-like"/>
</dbReference>
<feature type="domain" description="CMP/dCMP-type deaminase" evidence="3">
    <location>
        <begin position="1"/>
        <end position="114"/>
    </location>
</feature>
<dbReference type="Gene3D" id="3.40.140.10">
    <property type="entry name" value="Cytidine Deaminase, domain 2"/>
    <property type="match status" value="1"/>
</dbReference>
<evidence type="ECO:0000313" key="7">
    <source>
        <dbReference type="Proteomes" id="UP001211866"/>
    </source>
</evidence>
<dbReference type="GO" id="GO:0006152">
    <property type="term" value="P:purine nucleoside catabolic process"/>
    <property type="evidence" value="ECO:0007669"/>
    <property type="project" value="TreeGrafter"/>
</dbReference>
<evidence type="ECO:0000256" key="2">
    <source>
        <dbReference type="ARBA" id="ARBA00022833"/>
    </source>
</evidence>
<dbReference type="Proteomes" id="UP001211866">
    <property type="component" value="Chromosome"/>
</dbReference>
<dbReference type="Pfam" id="PF00383">
    <property type="entry name" value="dCMP_cyt_deam_1"/>
    <property type="match status" value="1"/>
</dbReference>
<dbReference type="RefSeq" id="WP_042482892.1">
    <property type="nucleotide sequence ID" value="NZ_CAXOJJ010000008.1"/>
</dbReference>
<proteinExistence type="predicted"/>
<keyword evidence="7" id="KW-1185">Reference proteome</keyword>
<dbReference type="GeneID" id="96774754"/>
<reference evidence="4 6" key="2">
    <citation type="submission" date="2018-05" db="EMBL/GenBank/DDBJ databases">
        <authorList>
            <person name="Lanie J.A."/>
            <person name="Ng W.-L."/>
            <person name="Kazmierczak K.M."/>
            <person name="Andrzejewski T.M."/>
            <person name="Davidsen T.M."/>
            <person name="Wayne K.J."/>
            <person name="Tettelin H."/>
            <person name="Glass J.I."/>
            <person name="Rusch D."/>
            <person name="Podicherti R."/>
            <person name="Tsui H.-C.T."/>
            <person name="Winkler M.E."/>
        </authorList>
    </citation>
    <scope>NUCLEOTIDE SEQUENCE [LARGE SCALE GENOMIC DNA]</scope>
    <source>
        <strain evidence="4 6">YBY</strain>
    </source>
</reference>
<accession>A0A0M7BHW1</accession>
<dbReference type="AlphaFoldDB" id="A0A0M7BHW1"/>
<dbReference type="GO" id="GO:0008270">
    <property type="term" value="F:zinc ion binding"/>
    <property type="evidence" value="ECO:0007669"/>
    <property type="project" value="InterPro"/>
</dbReference>